<name>A0A822XJD1_NELNU</name>
<dbReference type="Proteomes" id="UP000607653">
    <property type="component" value="Unassembled WGS sequence"/>
</dbReference>
<reference evidence="1 2" key="1">
    <citation type="journal article" date="2020" name="Mol. Biol. Evol.">
        <title>Distinct Expression and Methylation Patterns for Genes with Different Fates following a Single Whole-Genome Duplication in Flowering Plants.</title>
        <authorList>
            <person name="Shi T."/>
            <person name="Rahmani R.S."/>
            <person name="Gugger P.F."/>
            <person name="Wang M."/>
            <person name="Li H."/>
            <person name="Zhang Y."/>
            <person name="Li Z."/>
            <person name="Wang Q."/>
            <person name="Van de Peer Y."/>
            <person name="Marchal K."/>
            <person name="Chen J."/>
        </authorList>
    </citation>
    <scope>NUCLEOTIDE SEQUENCE [LARGE SCALE GENOMIC DNA]</scope>
    <source>
        <tissue evidence="1">Leaf</tissue>
    </source>
</reference>
<proteinExistence type="predicted"/>
<organism evidence="1 2">
    <name type="scientific">Nelumbo nucifera</name>
    <name type="common">Sacred lotus</name>
    <dbReference type="NCBI Taxonomy" id="4432"/>
    <lineage>
        <taxon>Eukaryota</taxon>
        <taxon>Viridiplantae</taxon>
        <taxon>Streptophyta</taxon>
        <taxon>Embryophyta</taxon>
        <taxon>Tracheophyta</taxon>
        <taxon>Spermatophyta</taxon>
        <taxon>Magnoliopsida</taxon>
        <taxon>Proteales</taxon>
        <taxon>Nelumbonaceae</taxon>
        <taxon>Nelumbo</taxon>
    </lineage>
</organism>
<evidence type="ECO:0000313" key="1">
    <source>
        <dbReference type="EMBL" id="DAD18885.1"/>
    </source>
</evidence>
<protein>
    <submittedName>
        <fullName evidence="1">Uncharacterized protein</fullName>
    </submittedName>
</protein>
<comment type="caution">
    <text evidence="1">The sequence shown here is derived from an EMBL/GenBank/DDBJ whole genome shotgun (WGS) entry which is preliminary data.</text>
</comment>
<sequence length="44" mass="5202">MRSKERWREREGGGRGAVRIENKCERHESGGEQYLLLGSFEMYI</sequence>
<dbReference type="AlphaFoldDB" id="A0A822XJD1"/>
<keyword evidence="2" id="KW-1185">Reference proteome</keyword>
<accession>A0A822XJD1</accession>
<gene>
    <name evidence="1" type="ORF">HUJ06_020348</name>
</gene>
<dbReference type="EMBL" id="DUZY01000001">
    <property type="protein sequence ID" value="DAD18885.1"/>
    <property type="molecule type" value="Genomic_DNA"/>
</dbReference>
<evidence type="ECO:0000313" key="2">
    <source>
        <dbReference type="Proteomes" id="UP000607653"/>
    </source>
</evidence>